<dbReference type="FunFam" id="3.40.50.300:FF:000644">
    <property type="entry name" value="GpmB, Fructose-2,6-bisphosphatase"/>
    <property type="match status" value="1"/>
</dbReference>
<feature type="compositionally biased region" description="Acidic residues" evidence="3">
    <location>
        <begin position="498"/>
        <end position="518"/>
    </location>
</feature>
<dbReference type="AlphaFoldDB" id="A0A8S1JH08"/>
<dbReference type="GO" id="GO:0004331">
    <property type="term" value="F:fructose-2,6-bisphosphate 2-phosphatase activity"/>
    <property type="evidence" value="ECO:0007669"/>
    <property type="project" value="TreeGrafter"/>
</dbReference>
<dbReference type="SUPFAM" id="SSF52540">
    <property type="entry name" value="P-loop containing nucleoside triphosphate hydrolases"/>
    <property type="match status" value="1"/>
</dbReference>
<dbReference type="EMBL" id="CAJHUC010002239">
    <property type="protein sequence ID" value="CAD7703452.1"/>
    <property type="molecule type" value="Genomic_DNA"/>
</dbReference>
<keyword evidence="1" id="KW-0547">Nucleotide-binding</keyword>
<evidence type="ECO:0000256" key="1">
    <source>
        <dbReference type="ARBA" id="ARBA00022741"/>
    </source>
</evidence>
<dbReference type="Pfam" id="PF00300">
    <property type="entry name" value="His_Phos_1"/>
    <property type="match status" value="1"/>
</dbReference>
<dbReference type="GO" id="GO:0003873">
    <property type="term" value="F:6-phosphofructo-2-kinase activity"/>
    <property type="evidence" value="ECO:0007669"/>
    <property type="project" value="InterPro"/>
</dbReference>
<dbReference type="GO" id="GO:0005829">
    <property type="term" value="C:cytosol"/>
    <property type="evidence" value="ECO:0007669"/>
    <property type="project" value="TreeGrafter"/>
</dbReference>
<accession>A0A8S1JH08</accession>
<evidence type="ECO:0000313" key="6">
    <source>
        <dbReference type="Proteomes" id="UP000708148"/>
    </source>
</evidence>
<feature type="region of interest" description="Disordered" evidence="3">
    <location>
        <begin position="1"/>
        <end position="37"/>
    </location>
</feature>
<dbReference type="GO" id="GO:0005524">
    <property type="term" value="F:ATP binding"/>
    <property type="evidence" value="ECO:0007669"/>
    <property type="project" value="UniProtKB-KW"/>
</dbReference>
<dbReference type="GO" id="GO:0006003">
    <property type="term" value="P:fructose 2,6-bisphosphate metabolic process"/>
    <property type="evidence" value="ECO:0007669"/>
    <property type="project" value="InterPro"/>
</dbReference>
<organism evidence="5 6">
    <name type="scientific">Ostreobium quekettii</name>
    <dbReference type="NCBI Taxonomy" id="121088"/>
    <lineage>
        <taxon>Eukaryota</taxon>
        <taxon>Viridiplantae</taxon>
        <taxon>Chlorophyta</taxon>
        <taxon>core chlorophytes</taxon>
        <taxon>Ulvophyceae</taxon>
        <taxon>TCBD clade</taxon>
        <taxon>Bryopsidales</taxon>
        <taxon>Ostreobineae</taxon>
        <taxon>Ostreobiaceae</taxon>
        <taxon>Ostreobium</taxon>
    </lineage>
</organism>
<dbReference type="SMART" id="SM00855">
    <property type="entry name" value="PGAM"/>
    <property type="match status" value="1"/>
</dbReference>
<dbReference type="InterPro" id="IPR029033">
    <property type="entry name" value="His_PPase_superfam"/>
</dbReference>
<sequence length="518" mass="59051">MWEFWRSRLSKGPNRARRDSIAGEEGAAGRASEKSDRSSFVNFKDLNLRVGGEWDDAESDEHEGEGGTGGSKARKVVERNKLIIIMVGLPGRGKTFLCNKLASYLNWLGHHTWHINVGTYRRQLKDDGQIQDASFFDHRNPAGMEAREKALHAALDDLMLYLQSDEGQVVIFDATNSTESRRRYLISKFHGRFQYMFIENICNDEEVLIENYRQKMKYSPDYLGVDTEEALRDFQARIKNYSEVYETISDRNIHYIKLIDMVTGRGHMDVNRISGYLPGKIVFFLMQVCRVGIGKRRKLWFSRHGESEYNRLGLLGGDSPVSPKGEEYARMLPDILDERLEQVEHVGNDDGVPLSVWTSTLRRTIQTAQHLLRQAPPEEWYPSGESYLDVIQRLEPVIIEMEREKESVFIIGHQAILRVIYGYCIRAPLDTIPTIPIPLHTLIELTPMPDGTMKEQRFTVDVTTPPSSPPPVPPMRWFRGGDLAPMQIMATSIKDELSDTEESEGLPDDQGEGAEAAE</sequence>
<reference evidence="5" key="1">
    <citation type="submission" date="2020-12" db="EMBL/GenBank/DDBJ databases">
        <authorList>
            <person name="Iha C."/>
        </authorList>
    </citation>
    <scope>NUCLEOTIDE SEQUENCE</scope>
</reference>
<evidence type="ECO:0000313" key="5">
    <source>
        <dbReference type="EMBL" id="CAD7703452.1"/>
    </source>
</evidence>
<comment type="caution">
    <text evidence="5">The sequence shown here is derived from an EMBL/GenBank/DDBJ whole genome shotgun (WGS) entry which is preliminary data.</text>
</comment>
<dbReference type="Gene3D" id="3.40.50.300">
    <property type="entry name" value="P-loop containing nucleotide triphosphate hydrolases"/>
    <property type="match status" value="1"/>
</dbReference>
<dbReference type="SUPFAM" id="SSF53254">
    <property type="entry name" value="Phosphoglycerate mutase-like"/>
    <property type="match status" value="1"/>
</dbReference>
<dbReference type="PANTHER" id="PTHR10606:SF44">
    <property type="entry name" value="6-PHOSPHOFRUCTO 2-KINASE_FRUCTOSE 2,6-BISPHOSPHATASE LONG FORM"/>
    <property type="match status" value="1"/>
</dbReference>
<keyword evidence="2" id="KW-0067">ATP-binding</keyword>
<dbReference type="GO" id="GO:0006000">
    <property type="term" value="P:fructose metabolic process"/>
    <property type="evidence" value="ECO:0007669"/>
    <property type="project" value="InterPro"/>
</dbReference>
<dbReference type="Proteomes" id="UP000708148">
    <property type="component" value="Unassembled WGS sequence"/>
</dbReference>
<gene>
    <name evidence="5" type="ORF">OSTQU699_LOCUS8809</name>
</gene>
<dbReference type="PANTHER" id="PTHR10606">
    <property type="entry name" value="6-PHOSPHOFRUCTO-2-KINASE/FRUCTOSE-2,6-BISPHOSPHATASE"/>
    <property type="match status" value="1"/>
</dbReference>
<dbReference type="Gene3D" id="3.40.50.1240">
    <property type="entry name" value="Phosphoglycerate mutase-like"/>
    <property type="match status" value="2"/>
</dbReference>
<name>A0A8S1JH08_9CHLO</name>
<feature type="domain" description="6-phosphofructo-2-kinase" evidence="4">
    <location>
        <begin position="77"/>
        <end position="287"/>
    </location>
</feature>
<dbReference type="InterPro" id="IPR013078">
    <property type="entry name" value="His_Pase_superF_clade-1"/>
</dbReference>
<dbReference type="InterPro" id="IPR013079">
    <property type="entry name" value="6Phosfructo_kin"/>
</dbReference>
<feature type="region of interest" description="Disordered" evidence="3">
    <location>
        <begin position="492"/>
        <end position="518"/>
    </location>
</feature>
<evidence type="ECO:0000256" key="2">
    <source>
        <dbReference type="ARBA" id="ARBA00022840"/>
    </source>
</evidence>
<evidence type="ECO:0000259" key="4">
    <source>
        <dbReference type="Pfam" id="PF01591"/>
    </source>
</evidence>
<dbReference type="CDD" id="cd07067">
    <property type="entry name" value="HP_PGM_like"/>
    <property type="match status" value="1"/>
</dbReference>
<dbReference type="InterPro" id="IPR027417">
    <property type="entry name" value="P-loop_NTPase"/>
</dbReference>
<proteinExistence type="predicted"/>
<protein>
    <recommendedName>
        <fullName evidence="4">6-phosphofructo-2-kinase domain-containing protein</fullName>
    </recommendedName>
</protein>
<dbReference type="InterPro" id="IPR003094">
    <property type="entry name" value="6Pfruct_kin"/>
</dbReference>
<evidence type="ECO:0000256" key="3">
    <source>
        <dbReference type="SAM" id="MobiDB-lite"/>
    </source>
</evidence>
<dbReference type="Pfam" id="PF01591">
    <property type="entry name" value="6PF2K"/>
    <property type="match status" value="1"/>
</dbReference>
<dbReference type="OrthoDB" id="267323at2759"/>
<dbReference type="PRINTS" id="PR00991">
    <property type="entry name" value="6PFRUCTKNASE"/>
</dbReference>
<keyword evidence="6" id="KW-1185">Reference proteome</keyword>